<dbReference type="NCBIfam" id="TIGR04322">
    <property type="entry name" value="rSAM_QueE_Ecoli"/>
    <property type="match status" value="1"/>
</dbReference>
<dbReference type="PIRSF" id="PIRSF000370">
    <property type="entry name" value="QueE"/>
    <property type="match status" value="1"/>
</dbReference>
<keyword evidence="1 8" id="KW-0004">4Fe-4S</keyword>
<feature type="binding site" evidence="8">
    <location>
        <begin position="40"/>
        <end position="42"/>
    </location>
    <ligand>
        <name>S-adenosyl-L-methionine</name>
        <dbReference type="ChEBI" id="CHEBI:59789"/>
    </ligand>
</feature>
<dbReference type="Pfam" id="PF04055">
    <property type="entry name" value="Radical_SAM"/>
    <property type="match status" value="1"/>
</dbReference>
<feature type="binding site" evidence="8">
    <location>
        <begin position="137"/>
        <end position="139"/>
    </location>
    <ligand>
        <name>S-adenosyl-L-methionine</name>
        <dbReference type="ChEBI" id="CHEBI:59789"/>
    </ligand>
</feature>
<evidence type="ECO:0000256" key="2">
    <source>
        <dbReference type="ARBA" id="ARBA00022691"/>
    </source>
</evidence>
<comment type="subunit">
    <text evidence="8">Homodimer.</text>
</comment>
<keyword evidence="7 8" id="KW-0456">Lyase</keyword>
<evidence type="ECO:0000256" key="6">
    <source>
        <dbReference type="ARBA" id="ARBA00023014"/>
    </source>
</evidence>
<name>A0ABW9G2C7_9GAMM</name>
<evidence type="ECO:0000313" key="10">
    <source>
        <dbReference type="EMBL" id="MFM2483627.1"/>
    </source>
</evidence>
<dbReference type="InterPro" id="IPR027609">
    <property type="entry name" value="rSAM_QueE_proteobac"/>
</dbReference>
<feature type="binding site" evidence="8">
    <location>
        <position position="41"/>
    </location>
    <ligand>
        <name>[4Fe-4S] cluster</name>
        <dbReference type="ChEBI" id="CHEBI:49883"/>
        <note>4Fe-4S-S-AdoMet</note>
    </ligand>
</feature>
<comment type="function">
    <text evidence="8">Catalyzes the complex heterocyclic radical-mediated conversion of 6-carboxy-5,6,7,8-tetrahydropterin (CPH4) to 7-carboxy-7-deazaguanine (CDG), a step common to the biosynthetic pathways of all 7-deazapurine-containing compounds.</text>
</comment>
<feature type="binding site" evidence="8">
    <location>
        <position position="38"/>
    </location>
    <ligand>
        <name>[4Fe-4S] cluster</name>
        <dbReference type="ChEBI" id="CHEBI:49883"/>
        <note>4Fe-4S-S-AdoMet</note>
    </ligand>
</feature>
<comment type="similarity">
    <text evidence="8">Belongs to the radical SAM superfamily. 7-carboxy-7-deazaguanine synthase family.</text>
</comment>
<proteinExistence type="inferred from homology"/>
<accession>A0ABW9G2C7</accession>
<keyword evidence="4 8" id="KW-0460">Magnesium</keyword>
<dbReference type="InterPro" id="IPR024924">
    <property type="entry name" value="7-CO-7-deazaguanine_synth-like"/>
</dbReference>
<dbReference type="PANTHER" id="PTHR42836:SF1">
    <property type="entry name" value="7-CARBOXY-7-DEAZAGUANINE SYNTHASE"/>
    <property type="match status" value="1"/>
</dbReference>
<sequence length="222" mass="24820">MSNVIYRVNEVFETIQGEGIYTGVPSVFIRLQGCDVGCPWCDTKHTWDVESGDECALDQVDQPSHDQKRWASATAEQLIQLVMQYHAKHVVITGGEPCWYDLNPLTRRLSDHGYQCQVETSGTYPIAIDPRAWVTLSPKIAMRGGREVLTSAMFRANEVKHPVGRQADIDALDALLARCPSSAAIALQPISQQPRATQLCIQTCIERNWRLSAQLHKYIGVL</sequence>
<evidence type="ECO:0000256" key="8">
    <source>
        <dbReference type="HAMAP-Rule" id="MF_00917"/>
    </source>
</evidence>
<evidence type="ECO:0000256" key="3">
    <source>
        <dbReference type="ARBA" id="ARBA00022723"/>
    </source>
</evidence>
<dbReference type="PANTHER" id="PTHR42836">
    <property type="entry name" value="7-CARBOXY-7-DEAZAGUANINE SYNTHASE"/>
    <property type="match status" value="1"/>
</dbReference>
<comment type="catalytic activity">
    <reaction evidence="8">
        <text>6-carboxy-5,6,7,8-tetrahydropterin + H(+) = 7-carboxy-7-carbaguanine + NH4(+)</text>
        <dbReference type="Rhea" id="RHEA:27974"/>
        <dbReference type="ChEBI" id="CHEBI:15378"/>
        <dbReference type="ChEBI" id="CHEBI:28938"/>
        <dbReference type="ChEBI" id="CHEBI:61032"/>
        <dbReference type="ChEBI" id="CHEBI:61036"/>
        <dbReference type="EC" id="4.3.99.3"/>
    </reaction>
</comment>
<comment type="cofactor">
    <cofactor evidence="8">
        <name>S-adenosyl-L-methionine</name>
        <dbReference type="ChEBI" id="CHEBI:59789"/>
    </cofactor>
    <text evidence="8">Binds 1 S-adenosyl-L-methionine per subunit.</text>
</comment>
<dbReference type="Gene3D" id="3.20.20.70">
    <property type="entry name" value="Aldolase class I"/>
    <property type="match status" value="1"/>
</dbReference>
<keyword evidence="5 8" id="KW-0408">Iron</keyword>
<dbReference type="Proteomes" id="UP001629953">
    <property type="component" value="Unassembled WGS sequence"/>
</dbReference>
<evidence type="ECO:0000313" key="11">
    <source>
        <dbReference type="Proteomes" id="UP001629953"/>
    </source>
</evidence>
<comment type="caution">
    <text evidence="8">Lacks conserved residue(s) required for the propagation of feature annotation.</text>
</comment>
<evidence type="ECO:0000256" key="5">
    <source>
        <dbReference type="ARBA" id="ARBA00023004"/>
    </source>
</evidence>
<organism evidence="10 11">
    <name type="scientific">Celerinatantimonas yamalensis</name>
    <dbReference type="NCBI Taxonomy" id="559956"/>
    <lineage>
        <taxon>Bacteria</taxon>
        <taxon>Pseudomonadati</taxon>
        <taxon>Pseudomonadota</taxon>
        <taxon>Gammaproteobacteria</taxon>
        <taxon>Celerinatantimonadaceae</taxon>
        <taxon>Celerinatantimonas</taxon>
    </lineage>
</organism>
<dbReference type="SFLD" id="SFLDS00029">
    <property type="entry name" value="Radical_SAM"/>
    <property type="match status" value="1"/>
</dbReference>
<reference evidence="10 11" key="1">
    <citation type="journal article" date="2013" name="Int. J. Syst. Evol. Microbiol.">
        <title>Celerinatantimonas yamalensis sp. nov., a cold-adapted diazotrophic bacterium from a cold permafrost brine.</title>
        <authorList>
            <person name="Shcherbakova V."/>
            <person name="Chuvilskaya N."/>
            <person name="Rivkina E."/>
            <person name="Demidov N."/>
            <person name="Uchaeva V."/>
            <person name="Suetin S."/>
            <person name="Suzina N."/>
            <person name="Gilichinsky D."/>
        </authorList>
    </citation>
    <scope>NUCLEOTIDE SEQUENCE [LARGE SCALE GENOMIC DNA]</scope>
    <source>
        <strain evidence="10 11">C7</strain>
    </source>
</reference>
<dbReference type="GO" id="GO:0016829">
    <property type="term" value="F:lyase activity"/>
    <property type="evidence" value="ECO:0007669"/>
    <property type="project" value="UniProtKB-KW"/>
</dbReference>
<evidence type="ECO:0000259" key="9">
    <source>
        <dbReference type="PROSITE" id="PS51918"/>
    </source>
</evidence>
<evidence type="ECO:0000256" key="1">
    <source>
        <dbReference type="ARBA" id="ARBA00022485"/>
    </source>
</evidence>
<keyword evidence="11" id="KW-1185">Reference proteome</keyword>
<comment type="pathway">
    <text evidence="8">Purine metabolism; 7-cyano-7-deazaguanine biosynthesis.</text>
</comment>
<dbReference type="PROSITE" id="PS51918">
    <property type="entry name" value="RADICAL_SAM"/>
    <property type="match status" value="1"/>
</dbReference>
<evidence type="ECO:0000256" key="7">
    <source>
        <dbReference type="ARBA" id="ARBA00023239"/>
    </source>
</evidence>
<protein>
    <recommendedName>
        <fullName evidence="8">7-carboxy-7-deazaguanine synthase</fullName>
        <shortName evidence="8">CDG synthase</shortName>
        <ecNumber evidence="8">4.3.99.3</ecNumber>
    </recommendedName>
    <alternativeName>
        <fullName evidence="8">Queuosine biosynthesis protein QueE</fullName>
    </alternativeName>
</protein>
<dbReference type="RefSeq" id="WP_408621758.1">
    <property type="nucleotide sequence ID" value="NZ_JBEQCT010000001.1"/>
</dbReference>
<feature type="binding site" evidence="8">
    <location>
        <position position="30"/>
    </location>
    <ligand>
        <name>substrate</name>
    </ligand>
</feature>
<keyword evidence="2 8" id="KW-0949">S-adenosyl-L-methionine</keyword>
<dbReference type="EC" id="4.3.99.3" evidence="8"/>
<comment type="caution">
    <text evidence="10">The sequence shown here is derived from an EMBL/GenBank/DDBJ whole genome shotgun (WGS) entry which is preliminary data.</text>
</comment>
<dbReference type="HAMAP" id="MF_00917">
    <property type="entry name" value="QueE"/>
    <property type="match status" value="1"/>
</dbReference>
<dbReference type="InterPro" id="IPR013785">
    <property type="entry name" value="Aldolase_TIM"/>
</dbReference>
<feature type="binding site" evidence="8">
    <location>
        <position position="34"/>
    </location>
    <ligand>
        <name>[4Fe-4S] cluster</name>
        <dbReference type="ChEBI" id="CHEBI:49883"/>
        <note>4Fe-4S-S-AdoMet</note>
    </ligand>
</feature>
<dbReference type="SUPFAM" id="SSF102114">
    <property type="entry name" value="Radical SAM enzymes"/>
    <property type="match status" value="1"/>
</dbReference>
<keyword evidence="8" id="KW-0671">Queuosine biosynthesis</keyword>
<keyword evidence="3 8" id="KW-0479">Metal-binding</keyword>
<comment type="cofactor">
    <cofactor evidence="8">
        <name>Mg(2+)</name>
        <dbReference type="ChEBI" id="CHEBI:18420"/>
    </cofactor>
</comment>
<keyword evidence="6 8" id="KW-0411">Iron-sulfur</keyword>
<feature type="domain" description="Radical SAM core" evidence="9">
    <location>
        <begin position="21"/>
        <end position="222"/>
    </location>
</feature>
<feature type="binding site" evidence="8">
    <location>
        <position position="43"/>
    </location>
    <ligand>
        <name>Mg(2+)</name>
        <dbReference type="ChEBI" id="CHEBI:18420"/>
    </ligand>
</feature>
<dbReference type="EMBL" id="JBEQCT010000001">
    <property type="protein sequence ID" value="MFM2483627.1"/>
    <property type="molecule type" value="Genomic_DNA"/>
</dbReference>
<feature type="binding site" evidence="8">
    <location>
        <position position="93"/>
    </location>
    <ligand>
        <name>substrate</name>
    </ligand>
</feature>
<gene>
    <name evidence="8 10" type="primary">queE</name>
    <name evidence="10" type="ORF">ABUE30_00795</name>
</gene>
<feature type="binding site" evidence="8">
    <location>
        <begin position="15"/>
        <end position="17"/>
    </location>
    <ligand>
        <name>substrate</name>
    </ligand>
</feature>
<dbReference type="InterPro" id="IPR007197">
    <property type="entry name" value="rSAM"/>
</dbReference>
<feature type="binding site" evidence="8">
    <location>
        <position position="95"/>
    </location>
    <ligand>
        <name>S-adenosyl-L-methionine</name>
        <dbReference type="ChEBI" id="CHEBI:59789"/>
    </ligand>
</feature>
<comment type="cofactor">
    <cofactor evidence="8">
        <name>[4Fe-4S] cluster</name>
        <dbReference type="ChEBI" id="CHEBI:49883"/>
    </cofactor>
    <text evidence="8">Binds 1 [4Fe-4S] cluster. The cluster is coordinated with 3 cysteines and an exchangeable S-adenosyl-L-methionine.</text>
</comment>
<evidence type="ECO:0000256" key="4">
    <source>
        <dbReference type="ARBA" id="ARBA00022842"/>
    </source>
</evidence>
<dbReference type="InterPro" id="IPR058240">
    <property type="entry name" value="rSAM_sf"/>
</dbReference>